<dbReference type="RefSeq" id="WP_181890151.1">
    <property type="nucleotide sequence ID" value="NZ_CAUPJD010000013.1"/>
</dbReference>
<dbReference type="AlphaFoldDB" id="A0A7W2I4W6"/>
<sequence length="82" mass="9811">MKHFLIVFNRKTGERHITEYADSREAIRQRLDEEQSNENPDVEIVVIGSPSLEDLKVTHSRYFRVDELPDFVEYWTRSERVS</sequence>
<accession>A0A7W2I4W6</accession>
<dbReference type="EMBL" id="JACDTZ010000004">
    <property type="protein sequence ID" value="MBA5245522.1"/>
    <property type="molecule type" value="Genomic_DNA"/>
</dbReference>
<evidence type="ECO:0000313" key="2">
    <source>
        <dbReference type="Proteomes" id="UP000523682"/>
    </source>
</evidence>
<dbReference type="Proteomes" id="UP000523682">
    <property type="component" value="Unassembled WGS sequence"/>
</dbReference>
<organism evidence="1 2">
    <name type="scientific">Corynebacterium haemomassiliense</name>
    <dbReference type="NCBI Taxonomy" id="2754726"/>
    <lineage>
        <taxon>Bacteria</taxon>
        <taxon>Bacillati</taxon>
        <taxon>Actinomycetota</taxon>
        <taxon>Actinomycetes</taxon>
        <taxon>Mycobacteriales</taxon>
        <taxon>Corynebacteriaceae</taxon>
        <taxon>Corynebacterium</taxon>
    </lineage>
</organism>
<protein>
    <submittedName>
        <fullName evidence="1">Uncharacterized protein</fullName>
    </submittedName>
</protein>
<reference evidence="1 2" key="1">
    <citation type="submission" date="2020-07" db="EMBL/GenBank/DDBJ databases">
        <title>Draft genome and description of Corynebacterium haemomassiliense strain Marseile-Q3615 sp. nov.</title>
        <authorList>
            <person name="Boxberger M."/>
            <person name="La Scola B."/>
        </authorList>
    </citation>
    <scope>NUCLEOTIDE SEQUENCE [LARGE SCALE GENOMIC DNA]</scope>
    <source>
        <strain evidence="1 2">Marseille-Q3615</strain>
    </source>
</reference>
<keyword evidence="2" id="KW-1185">Reference proteome</keyword>
<evidence type="ECO:0000313" key="1">
    <source>
        <dbReference type="EMBL" id="MBA5245522.1"/>
    </source>
</evidence>
<gene>
    <name evidence="1" type="ORF">H0193_12040</name>
</gene>
<proteinExistence type="predicted"/>
<comment type="caution">
    <text evidence="1">The sequence shown here is derived from an EMBL/GenBank/DDBJ whole genome shotgun (WGS) entry which is preliminary data.</text>
</comment>
<name>A0A7W2I4W6_9CORY</name>